<comment type="subunit">
    <text evidence="9">Component of the heterotrimeric canonical replication protein A complex (RPA).</text>
</comment>
<sequence length="638" mass="69805">MSQLTQGGIRRMVESGGSSNNGEQPICQILTVKKIANNSGTGADRYRVILSDGEVYIQAMLSTQTAHLVEEGQVDRHCLVRVMHFTANQVSGRTILVILELEIVSGPLDARIGDPQNIEKLDEAGKSNAGNVAPSNNAQPTSGGANSSVVKNEGGGGGYGAQSMGASNAPARPAQRTTSAGIDMSKMPIFPIEALSPYQNKWTIKARVTTKSEIKQWHNARGEGKLFSCNFLDESGEIKATGFNEHVDRLYPLLKEGHVYYVSKAKVNIARKKFSNLSNEYEIAFDRDTQISECADANDVPDIKFNFTALDNLDGVEPKQTCDVIGIVEQVGEMTEITSKASQKPITKRELTLVDQSGMSVRLTLWGKTAETYGTPSGQPGCGPEDKPVIGFKGVSVSDFGGRSLSMFTSSTMHVNPDIPEAHGLRGWYDAEGNRLGAQSFKTYNSAGLGGTGAGDGAMSNKERKTIDQAKNEQLGMSEKPDYFNVKGTIIFVKQDNLYYPACPKEGCNKKVTQMEQSSWRCEKCDMNYEAPQYRYIINTNVQDHTGSIWLSGFNEVGEQMLGATATELAQLKDNGDDAAYNEIMERAYGHTWIFNIRAKQDTFNDVPRVRYNITRMSSIDFAKEGGQLVEGIKKMMN</sequence>
<dbReference type="PANTHER" id="PTHR47165">
    <property type="entry name" value="OS03G0429900 PROTEIN"/>
    <property type="match status" value="1"/>
</dbReference>
<dbReference type="Pfam" id="PF16900">
    <property type="entry name" value="REPA_OB_2"/>
    <property type="match status" value="1"/>
</dbReference>
<comment type="similarity">
    <text evidence="2 9">Belongs to the replication factor A protein 1 family.</text>
</comment>
<feature type="region of interest" description="Disordered" evidence="10">
    <location>
        <begin position="126"/>
        <end position="182"/>
    </location>
</feature>
<dbReference type="EMBL" id="KZ819602">
    <property type="protein sequence ID" value="PWN37991.1"/>
    <property type="molecule type" value="Genomic_DNA"/>
</dbReference>
<dbReference type="InterPro" id="IPR004365">
    <property type="entry name" value="NA-bd_OB_tRNA"/>
</dbReference>
<evidence type="ECO:0000256" key="8">
    <source>
        <dbReference type="ARBA" id="ARBA00023242"/>
    </source>
</evidence>
<dbReference type="FunFam" id="2.40.50.140:FF:000090">
    <property type="entry name" value="Replication protein A subunit"/>
    <property type="match status" value="1"/>
</dbReference>
<dbReference type="Gene3D" id="2.40.50.140">
    <property type="entry name" value="Nucleic acid-binding proteins"/>
    <property type="match status" value="4"/>
</dbReference>
<dbReference type="STRING" id="1280837.A0A316VPC8"/>
<name>A0A316VPC8_9BASI</name>
<gene>
    <name evidence="15" type="ORF">FA14DRAFT_159773</name>
</gene>
<dbReference type="Pfam" id="PF04057">
    <property type="entry name" value="Rep-A_N"/>
    <property type="match status" value="1"/>
</dbReference>
<dbReference type="FunCoup" id="A0A316VPC8">
    <property type="interactions" value="667"/>
</dbReference>
<feature type="compositionally biased region" description="Polar residues" evidence="10">
    <location>
        <begin position="128"/>
        <end position="150"/>
    </location>
</feature>
<comment type="function">
    <text evidence="9">As part of the replication protein A (RPA/RP-A), a single-stranded DNA-binding heterotrimeric complex, may play an essential role in DNA replication, recombination and repair. Binds and stabilizes single-stranded DNA intermediates, preventing complementary DNA reannealing and recruiting different proteins involved in DNA metabolism.</text>
</comment>
<dbReference type="NCBIfam" id="TIGR00617">
    <property type="entry name" value="rpa1"/>
    <property type="match status" value="1"/>
</dbReference>
<dbReference type="InterPro" id="IPR013955">
    <property type="entry name" value="Rep_factor-A_C"/>
</dbReference>
<keyword evidence="4 9" id="KW-0479">Metal-binding</keyword>
<dbReference type="FunFam" id="2.40.50.140:FF:000064">
    <property type="entry name" value="Replication protein A subunit"/>
    <property type="match status" value="1"/>
</dbReference>
<dbReference type="GO" id="GO:0006281">
    <property type="term" value="P:DNA repair"/>
    <property type="evidence" value="ECO:0007669"/>
    <property type="project" value="InterPro"/>
</dbReference>
<dbReference type="RefSeq" id="XP_025358293.1">
    <property type="nucleotide sequence ID" value="XM_025498379.1"/>
</dbReference>
<feature type="domain" description="OB" evidence="11">
    <location>
        <begin position="202"/>
        <end position="283"/>
    </location>
</feature>
<dbReference type="InterPro" id="IPR031657">
    <property type="entry name" value="REPA_OB_2"/>
</dbReference>
<dbReference type="Proteomes" id="UP000245771">
    <property type="component" value="Unassembled WGS sequence"/>
</dbReference>
<feature type="domain" description="Replication factor A C-terminal" evidence="13">
    <location>
        <begin position="483"/>
        <end position="628"/>
    </location>
</feature>
<dbReference type="InterPro" id="IPR047192">
    <property type="entry name" value="Euk_RPA1_DBD_C"/>
</dbReference>
<comment type="subcellular location">
    <subcellularLocation>
        <location evidence="1 9">Nucleus</location>
    </subcellularLocation>
</comment>
<evidence type="ECO:0000256" key="2">
    <source>
        <dbReference type="ARBA" id="ARBA00005690"/>
    </source>
</evidence>
<evidence type="ECO:0000259" key="13">
    <source>
        <dbReference type="Pfam" id="PF08646"/>
    </source>
</evidence>
<dbReference type="AlphaFoldDB" id="A0A316VPC8"/>
<evidence type="ECO:0000256" key="4">
    <source>
        <dbReference type="ARBA" id="ARBA00022723"/>
    </source>
</evidence>
<dbReference type="GO" id="GO:0000781">
    <property type="term" value="C:chromosome, telomeric region"/>
    <property type="evidence" value="ECO:0007669"/>
    <property type="project" value="UniProtKB-ARBA"/>
</dbReference>
<dbReference type="CDD" id="cd04477">
    <property type="entry name" value="RPA1N"/>
    <property type="match status" value="1"/>
</dbReference>
<dbReference type="GO" id="GO:0006260">
    <property type="term" value="P:DNA replication"/>
    <property type="evidence" value="ECO:0007669"/>
    <property type="project" value="UniProtKB-KW"/>
</dbReference>
<evidence type="ECO:0000259" key="12">
    <source>
        <dbReference type="Pfam" id="PF04057"/>
    </source>
</evidence>
<dbReference type="InParanoid" id="A0A316VPC8"/>
<dbReference type="GeneID" id="37020160"/>
<keyword evidence="6 9" id="KW-0862">Zinc</keyword>
<evidence type="ECO:0000256" key="7">
    <source>
        <dbReference type="ARBA" id="ARBA00023125"/>
    </source>
</evidence>
<dbReference type="SUPFAM" id="SSF50249">
    <property type="entry name" value="Nucleic acid-binding proteins"/>
    <property type="match status" value="4"/>
</dbReference>
<dbReference type="FunFam" id="2.40.50.140:FF:000041">
    <property type="entry name" value="Replication protein A subunit"/>
    <property type="match status" value="1"/>
</dbReference>
<dbReference type="GO" id="GO:0003677">
    <property type="term" value="F:DNA binding"/>
    <property type="evidence" value="ECO:0007669"/>
    <property type="project" value="UniProtKB-KW"/>
</dbReference>
<accession>A0A316VPC8</accession>
<keyword evidence="7 9" id="KW-0238">DNA-binding</keyword>
<dbReference type="Pfam" id="PF01336">
    <property type="entry name" value="tRNA_anti-codon"/>
    <property type="match status" value="1"/>
</dbReference>
<organism evidence="15 16">
    <name type="scientific">Meira miltonrushii</name>
    <dbReference type="NCBI Taxonomy" id="1280837"/>
    <lineage>
        <taxon>Eukaryota</taxon>
        <taxon>Fungi</taxon>
        <taxon>Dikarya</taxon>
        <taxon>Basidiomycota</taxon>
        <taxon>Ustilaginomycotina</taxon>
        <taxon>Exobasidiomycetes</taxon>
        <taxon>Exobasidiales</taxon>
        <taxon>Brachybasidiaceae</taxon>
        <taxon>Meira</taxon>
    </lineage>
</organism>
<feature type="domain" description="Replication protein A OB" evidence="14">
    <location>
        <begin position="310"/>
        <end position="416"/>
    </location>
</feature>
<dbReference type="GO" id="GO:0008270">
    <property type="term" value="F:zinc ion binding"/>
    <property type="evidence" value="ECO:0007669"/>
    <property type="project" value="UniProtKB-KW"/>
</dbReference>
<evidence type="ECO:0000256" key="3">
    <source>
        <dbReference type="ARBA" id="ARBA00022705"/>
    </source>
</evidence>
<evidence type="ECO:0000256" key="6">
    <source>
        <dbReference type="ARBA" id="ARBA00022833"/>
    </source>
</evidence>
<dbReference type="PANTHER" id="PTHR47165:SF4">
    <property type="entry name" value="OS03G0429900 PROTEIN"/>
    <property type="match status" value="1"/>
</dbReference>
<evidence type="ECO:0000313" key="16">
    <source>
        <dbReference type="Proteomes" id="UP000245771"/>
    </source>
</evidence>
<feature type="domain" description="Replication factor-A protein 1 N-terminal" evidence="12">
    <location>
        <begin position="4"/>
        <end position="104"/>
    </location>
</feature>
<evidence type="ECO:0000313" key="15">
    <source>
        <dbReference type="EMBL" id="PWN37991.1"/>
    </source>
</evidence>
<proteinExistence type="inferred from homology"/>
<dbReference type="CDD" id="cd04474">
    <property type="entry name" value="RPA1_DBD_A"/>
    <property type="match status" value="1"/>
</dbReference>
<keyword evidence="16" id="KW-1185">Reference proteome</keyword>
<keyword evidence="3 9" id="KW-0235">DNA replication</keyword>
<dbReference type="CDD" id="cd04476">
    <property type="entry name" value="RPA1_DBD_C"/>
    <property type="match status" value="1"/>
</dbReference>
<dbReference type="InterPro" id="IPR007199">
    <property type="entry name" value="Rep_factor-A_N"/>
</dbReference>
<reference evidence="15 16" key="1">
    <citation type="journal article" date="2018" name="Mol. Biol. Evol.">
        <title>Broad Genomic Sampling Reveals a Smut Pathogenic Ancestry of the Fungal Clade Ustilaginomycotina.</title>
        <authorList>
            <person name="Kijpornyongpan T."/>
            <person name="Mondo S.J."/>
            <person name="Barry K."/>
            <person name="Sandor L."/>
            <person name="Lee J."/>
            <person name="Lipzen A."/>
            <person name="Pangilinan J."/>
            <person name="LaButti K."/>
            <person name="Hainaut M."/>
            <person name="Henrissat B."/>
            <person name="Grigoriev I.V."/>
            <person name="Spatafora J.W."/>
            <person name="Aime M.C."/>
        </authorList>
    </citation>
    <scope>NUCLEOTIDE SEQUENCE [LARGE SCALE GENOMIC DNA]</scope>
    <source>
        <strain evidence="15 16">MCA 3882</strain>
    </source>
</reference>
<evidence type="ECO:0000256" key="10">
    <source>
        <dbReference type="SAM" id="MobiDB-lite"/>
    </source>
</evidence>
<keyword evidence="8 9" id="KW-0539">Nucleus</keyword>
<dbReference type="Pfam" id="PF08646">
    <property type="entry name" value="Rep_fac-A_C"/>
    <property type="match status" value="1"/>
</dbReference>
<evidence type="ECO:0000256" key="9">
    <source>
        <dbReference type="RuleBase" id="RU364130"/>
    </source>
</evidence>
<dbReference type="GO" id="GO:0007004">
    <property type="term" value="P:telomere maintenance via telomerase"/>
    <property type="evidence" value="ECO:0007669"/>
    <property type="project" value="UniProtKB-ARBA"/>
</dbReference>
<evidence type="ECO:0000256" key="1">
    <source>
        <dbReference type="ARBA" id="ARBA00004123"/>
    </source>
</evidence>
<evidence type="ECO:0000256" key="5">
    <source>
        <dbReference type="ARBA" id="ARBA00022771"/>
    </source>
</evidence>
<dbReference type="GO" id="GO:0005662">
    <property type="term" value="C:DNA replication factor A complex"/>
    <property type="evidence" value="ECO:0007669"/>
    <property type="project" value="UniProtKB-ARBA"/>
</dbReference>
<dbReference type="InterPro" id="IPR004591">
    <property type="entry name" value="Rfa1"/>
</dbReference>
<dbReference type="InterPro" id="IPR012340">
    <property type="entry name" value="NA-bd_OB-fold"/>
</dbReference>
<dbReference type="OrthoDB" id="1751331at2759"/>
<dbReference type="FunFam" id="2.40.50.140:FF:000117">
    <property type="entry name" value="Replication protein A subunit"/>
    <property type="match status" value="1"/>
</dbReference>
<dbReference type="CDD" id="cd04475">
    <property type="entry name" value="RPA1_DBD_B"/>
    <property type="match status" value="1"/>
</dbReference>
<evidence type="ECO:0000259" key="11">
    <source>
        <dbReference type="Pfam" id="PF01336"/>
    </source>
</evidence>
<dbReference type="GO" id="GO:0006310">
    <property type="term" value="P:DNA recombination"/>
    <property type="evidence" value="ECO:0007669"/>
    <property type="project" value="InterPro"/>
</dbReference>
<protein>
    <recommendedName>
        <fullName evidence="9">Replication protein A subunit</fullName>
    </recommendedName>
</protein>
<evidence type="ECO:0000259" key="14">
    <source>
        <dbReference type="Pfam" id="PF16900"/>
    </source>
</evidence>
<keyword evidence="5 9" id="KW-0863">Zinc-finger</keyword>